<sequence length="958" mass="103632">MSVSSQPSPPNHRVKPRAGWSLAGPIPCPFPQPAKSGQPASSDLPTLNLQLPCLSRAKRERLGPSFDFTPPRPDVFDPSQSDQAGGLDLPRAFLSLFPSDPTRRIFYAIFYSRRRQPDAVKPPCSSVANTLPSHAGRQLRCCCPHGALTKLGQSPASWVPSSDTVAAVSVSNAFVTGGRLAYQQIRPKLSPRLARGTIDVDQPSDARSLDPIATSDDPSIPPSPRQPASTVLSARYPSSPLDRPGRSAHPAPASTVNIESSTPRPAPPSGSVLQVLGRRRRLSDSSPTQEPVLPASAGDEIAPASTSPSPSRRRPKRRRRAGGDMASDADSAPQSNGSSAARSNGSTGVASERTVLPGNVTNGTHKSASLAANGSTNANGDKASISSIQPPSYFGHSREEVTRILIQALSDMGYQAAAESVSQESGFKLENSTVAAFRSAVLEGSWAEAEDLLAGATVAGQPDEVPGDGNGLLLAPDSDRNVMRFGMRQQKFLELLETRDTTQALQVLRTELTPLEHDTVKVHFLSSLLMCISTEDLMAKANWDGARGESRKRLLSDLSRCISPSVMLPENRLAVLLHQVKQSQINSCLFHTAASSPSLYSDHHCDRRAFPRDIILELSEMRGEVWEVRFSHDGSQLAACGSGDSVVIWETKSFQVVTTFNTTVQKDHLSGVASIAWSPDDSMMVTCSQDSFARLWNTRTGTLIKKLRRFDEPVSGCVWASDSKSFVLGTLDKKRGLSTFNSDGEELVQWNKPHRVQAMAGSPDGRWLVAADSHNNMYVYNGITRELEYELDVGGRPMSLALSQDSRQLLVNKDDDEAQLIDLVNRSTIQKFLGHGTDRCVIRASFGGANESFAMSGSEDGKVVIWHKNIGAAVERLSSFSNKRCNCVVWNPADPYMLASCNDDGKMGKPKKRLGDQVQDTRVNRVETSSERSYDVLLGGATGGSRSSSQWLWVANII</sequence>
<dbReference type="SMART" id="SM00320">
    <property type="entry name" value="WD40"/>
    <property type="match status" value="6"/>
</dbReference>
<evidence type="ECO:0000313" key="6">
    <source>
        <dbReference type="Proteomes" id="UP000243498"/>
    </source>
</evidence>
<dbReference type="PANTHER" id="PTHR22838:SF0">
    <property type="entry name" value="WD REPEAT-CONTAINING PROTEIN 26"/>
    <property type="match status" value="1"/>
</dbReference>
<comment type="caution">
    <text evidence="5">The sequence shown here is derived from an EMBL/GenBank/DDBJ whole genome shotgun (WGS) entry which is preliminary data.</text>
</comment>
<name>A0A167BNZ5_METRR</name>
<reference evidence="5 6" key="1">
    <citation type="journal article" date="2016" name="Genome Biol. Evol.">
        <title>Divergent and convergent evolution of fungal pathogenicity.</title>
        <authorList>
            <person name="Shang Y."/>
            <person name="Xiao G."/>
            <person name="Zheng P."/>
            <person name="Cen K."/>
            <person name="Zhan S."/>
            <person name="Wang C."/>
        </authorList>
    </citation>
    <scope>NUCLEOTIDE SEQUENCE [LARGE SCALE GENOMIC DNA]</scope>
    <source>
        <strain evidence="5 6">RCEF 4871</strain>
    </source>
</reference>
<dbReference type="GO" id="GO:0034657">
    <property type="term" value="C:GID complex"/>
    <property type="evidence" value="ECO:0007669"/>
    <property type="project" value="TreeGrafter"/>
</dbReference>
<evidence type="ECO:0000256" key="4">
    <source>
        <dbReference type="SAM" id="MobiDB-lite"/>
    </source>
</evidence>
<evidence type="ECO:0000256" key="1">
    <source>
        <dbReference type="ARBA" id="ARBA00022574"/>
    </source>
</evidence>
<feature type="compositionally biased region" description="Low complexity" evidence="4">
    <location>
        <begin position="323"/>
        <end position="346"/>
    </location>
</feature>
<accession>A0A167BNZ5</accession>
<keyword evidence="6" id="KW-1185">Reference proteome</keyword>
<feature type="repeat" description="WD" evidence="3">
    <location>
        <begin position="618"/>
        <end position="659"/>
    </location>
</feature>
<dbReference type="InterPro" id="IPR051350">
    <property type="entry name" value="WD_repeat-ST_regulator"/>
</dbReference>
<evidence type="ECO:0000256" key="3">
    <source>
        <dbReference type="PROSITE-ProRule" id="PRU00221"/>
    </source>
</evidence>
<protein>
    <submittedName>
        <fullName evidence="5">WD domain-containing protein</fullName>
    </submittedName>
</protein>
<dbReference type="Gene3D" id="2.130.10.10">
    <property type="entry name" value="YVTN repeat-like/Quinoprotein amine dehydrogenase"/>
    <property type="match status" value="1"/>
</dbReference>
<feature type="repeat" description="WD" evidence="3">
    <location>
        <begin position="665"/>
        <end position="706"/>
    </location>
</feature>
<dbReference type="GO" id="GO:0043161">
    <property type="term" value="P:proteasome-mediated ubiquitin-dependent protein catabolic process"/>
    <property type="evidence" value="ECO:0007669"/>
    <property type="project" value="TreeGrafter"/>
</dbReference>
<dbReference type="PROSITE" id="PS50082">
    <property type="entry name" value="WD_REPEATS_2"/>
    <property type="match status" value="2"/>
</dbReference>
<dbReference type="InterPro" id="IPR019775">
    <property type="entry name" value="WD40_repeat_CS"/>
</dbReference>
<dbReference type="EMBL" id="AZHC01000019">
    <property type="protein sequence ID" value="OAA40252.1"/>
    <property type="molecule type" value="Genomic_DNA"/>
</dbReference>
<dbReference type="InterPro" id="IPR001680">
    <property type="entry name" value="WD40_rpt"/>
</dbReference>
<dbReference type="PANTHER" id="PTHR22838">
    <property type="entry name" value="WD REPEAT PROTEIN 26-RELATED"/>
    <property type="match status" value="1"/>
</dbReference>
<feature type="compositionally biased region" description="Polar residues" evidence="4">
    <location>
        <begin position="359"/>
        <end position="384"/>
    </location>
</feature>
<dbReference type="PROSITE" id="PS50294">
    <property type="entry name" value="WD_REPEATS_REGION"/>
    <property type="match status" value="1"/>
</dbReference>
<dbReference type="AlphaFoldDB" id="A0A167BNZ5"/>
<dbReference type="InterPro" id="IPR006594">
    <property type="entry name" value="LisH"/>
</dbReference>
<evidence type="ECO:0000313" key="5">
    <source>
        <dbReference type="EMBL" id="OAA40252.1"/>
    </source>
</evidence>
<dbReference type="STRING" id="1081105.A0A167BNZ5"/>
<dbReference type="PROSITE" id="PS50896">
    <property type="entry name" value="LISH"/>
    <property type="match status" value="1"/>
</dbReference>
<proteinExistence type="predicted"/>
<keyword evidence="1 3" id="KW-0853">WD repeat</keyword>
<dbReference type="InterPro" id="IPR015943">
    <property type="entry name" value="WD40/YVTN_repeat-like_dom_sf"/>
</dbReference>
<feature type="compositionally biased region" description="Basic residues" evidence="4">
    <location>
        <begin position="311"/>
        <end position="320"/>
    </location>
</feature>
<dbReference type="OrthoDB" id="972532at2759"/>
<dbReference type="PROSITE" id="PS00678">
    <property type="entry name" value="WD_REPEATS_1"/>
    <property type="match status" value="1"/>
</dbReference>
<gene>
    <name evidence="5" type="ORF">NOR_05813</name>
</gene>
<dbReference type="Pfam" id="PF00400">
    <property type="entry name" value="WD40"/>
    <property type="match status" value="2"/>
</dbReference>
<keyword evidence="2" id="KW-0677">Repeat</keyword>
<dbReference type="Proteomes" id="UP000243498">
    <property type="component" value="Unassembled WGS sequence"/>
</dbReference>
<dbReference type="InterPro" id="IPR036322">
    <property type="entry name" value="WD40_repeat_dom_sf"/>
</dbReference>
<organism evidence="5 6">
    <name type="scientific">Metarhizium rileyi (strain RCEF 4871)</name>
    <name type="common">Nomuraea rileyi</name>
    <dbReference type="NCBI Taxonomy" id="1649241"/>
    <lineage>
        <taxon>Eukaryota</taxon>
        <taxon>Fungi</taxon>
        <taxon>Dikarya</taxon>
        <taxon>Ascomycota</taxon>
        <taxon>Pezizomycotina</taxon>
        <taxon>Sordariomycetes</taxon>
        <taxon>Hypocreomycetidae</taxon>
        <taxon>Hypocreales</taxon>
        <taxon>Clavicipitaceae</taxon>
        <taxon>Metarhizium</taxon>
    </lineage>
</organism>
<feature type="region of interest" description="Disordered" evidence="4">
    <location>
        <begin position="193"/>
        <end position="384"/>
    </location>
</feature>
<dbReference type="Pfam" id="PF23627">
    <property type="entry name" value="LisH_WDR26"/>
    <property type="match status" value="1"/>
</dbReference>
<feature type="compositionally biased region" description="Polar residues" evidence="4">
    <location>
        <begin position="254"/>
        <end position="263"/>
    </location>
</feature>
<feature type="region of interest" description="Disordered" evidence="4">
    <location>
        <begin position="1"/>
        <end position="45"/>
    </location>
</feature>
<dbReference type="SUPFAM" id="SSF50978">
    <property type="entry name" value="WD40 repeat-like"/>
    <property type="match status" value="1"/>
</dbReference>
<evidence type="ECO:0000256" key="2">
    <source>
        <dbReference type="ARBA" id="ARBA00022737"/>
    </source>
</evidence>